<comment type="cofactor">
    <cofactor evidence="1">
        <name>Zn(2+)</name>
        <dbReference type="ChEBI" id="CHEBI:29105"/>
    </cofactor>
</comment>
<dbReference type="InterPro" id="IPR003146">
    <property type="entry name" value="M14A_act_pep"/>
</dbReference>
<evidence type="ECO:0000256" key="6">
    <source>
        <dbReference type="ARBA" id="ARBA00022729"/>
    </source>
</evidence>
<organism evidence="13 14">
    <name type="scientific">Fasciolopsis buskii</name>
    <dbReference type="NCBI Taxonomy" id="27845"/>
    <lineage>
        <taxon>Eukaryota</taxon>
        <taxon>Metazoa</taxon>
        <taxon>Spiralia</taxon>
        <taxon>Lophotrochozoa</taxon>
        <taxon>Platyhelminthes</taxon>
        <taxon>Trematoda</taxon>
        <taxon>Digenea</taxon>
        <taxon>Plagiorchiida</taxon>
        <taxon>Echinostomata</taxon>
        <taxon>Echinostomatoidea</taxon>
        <taxon>Fasciolidae</taxon>
        <taxon>Fasciolopsis</taxon>
    </lineage>
</organism>
<comment type="caution">
    <text evidence="13">The sequence shown here is derived from an EMBL/GenBank/DDBJ whole genome shotgun (WGS) entry which is preliminary data.</text>
</comment>
<dbReference type="PANTHER" id="PTHR11705">
    <property type="entry name" value="PROTEASE FAMILY M14 CARBOXYPEPTIDASE A,B"/>
    <property type="match status" value="1"/>
</dbReference>
<dbReference type="InterPro" id="IPR000834">
    <property type="entry name" value="Peptidase_M14"/>
</dbReference>
<keyword evidence="3" id="KW-0121">Carboxypeptidase</keyword>
<dbReference type="Gene3D" id="3.30.70.340">
    <property type="entry name" value="Metallocarboxypeptidase-like"/>
    <property type="match status" value="1"/>
</dbReference>
<dbReference type="SMART" id="SM00631">
    <property type="entry name" value="Zn_pept"/>
    <property type="match status" value="1"/>
</dbReference>
<dbReference type="GO" id="GO:0006508">
    <property type="term" value="P:proteolysis"/>
    <property type="evidence" value="ECO:0007669"/>
    <property type="project" value="UniProtKB-KW"/>
</dbReference>
<name>A0A8E0RP99_9TREM</name>
<evidence type="ECO:0000313" key="14">
    <source>
        <dbReference type="Proteomes" id="UP000728185"/>
    </source>
</evidence>
<keyword evidence="7" id="KW-0378">Hydrolase</keyword>
<evidence type="ECO:0000256" key="2">
    <source>
        <dbReference type="ARBA" id="ARBA00005988"/>
    </source>
</evidence>
<dbReference type="Pfam" id="PF02244">
    <property type="entry name" value="Propep_M14"/>
    <property type="match status" value="1"/>
</dbReference>
<keyword evidence="14" id="KW-1185">Reference proteome</keyword>
<evidence type="ECO:0000256" key="4">
    <source>
        <dbReference type="ARBA" id="ARBA00022670"/>
    </source>
</evidence>
<dbReference type="CDD" id="cd03860">
    <property type="entry name" value="M14_CP_A-B_like"/>
    <property type="match status" value="1"/>
</dbReference>
<dbReference type="PROSITE" id="PS52035">
    <property type="entry name" value="PEPTIDASE_M14"/>
    <property type="match status" value="1"/>
</dbReference>
<feature type="active site" description="Proton donor/acceptor" evidence="11">
    <location>
        <position position="361"/>
    </location>
</feature>
<evidence type="ECO:0000256" key="3">
    <source>
        <dbReference type="ARBA" id="ARBA00022645"/>
    </source>
</evidence>
<dbReference type="PROSITE" id="PS00132">
    <property type="entry name" value="CARBOXYPEPT_ZN_1"/>
    <property type="match status" value="1"/>
</dbReference>
<gene>
    <name evidence="13" type="ORF">FBUS_04644</name>
</gene>
<proteinExistence type="inferred from homology"/>
<dbReference type="GO" id="GO:0008270">
    <property type="term" value="F:zinc ion binding"/>
    <property type="evidence" value="ECO:0007669"/>
    <property type="project" value="InterPro"/>
</dbReference>
<dbReference type="Pfam" id="PF00246">
    <property type="entry name" value="Peptidase_M14"/>
    <property type="match status" value="1"/>
</dbReference>
<keyword evidence="10" id="KW-1015">Disulfide bond</keyword>
<keyword evidence="6" id="KW-0732">Signal</keyword>
<comment type="similarity">
    <text evidence="2 11">Belongs to the peptidase M14 family.</text>
</comment>
<keyword evidence="5" id="KW-0479">Metal-binding</keyword>
<dbReference type="FunFam" id="3.40.630.10:FF:000084">
    <property type="entry name" value="Carboxypeptidase B2"/>
    <property type="match status" value="1"/>
</dbReference>
<dbReference type="EMBL" id="LUCM01011192">
    <property type="protein sequence ID" value="KAA0184306.1"/>
    <property type="molecule type" value="Genomic_DNA"/>
</dbReference>
<evidence type="ECO:0000313" key="13">
    <source>
        <dbReference type="EMBL" id="KAA0184306.1"/>
    </source>
</evidence>
<keyword evidence="8" id="KW-0862">Zinc</keyword>
<evidence type="ECO:0000256" key="11">
    <source>
        <dbReference type="PROSITE-ProRule" id="PRU01379"/>
    </source>
</evidence>
<evidence type="ECO:0000256" key="8">
    <source>
        <dbReference type="ARBA" id="ARBA00022833"/>
    </source>
</evidence>
<dbReference type="Proteomes" id="UP000728185">
    <property type="component" value="Unassembled WGS sequence"/>
</dbReference>
<evidence type="ECO:0000259" key="12">
    <source>
        <dbReference type="PROSITE" id="PS52035"/>
    </source>
</evidence>
<protein>
    <submittedName>
        <fullName evidence="13">Subfamily M14A unassigned peptidase</fullName>
    </submittedName>
</protein>
<dbReference type="InterPro" id="IPR036990">
    <property type="entry name" value="M14A-like_propep"/>
</dbReference>
<reference evidence="13" key="1">
    <citation type="submission" date="2019-05" db="EMBL/GenBank/DDBJ databases">
        <title>Annotation for the trematode Fasciolopsis buski.</title>
        <authorList>
            <person name="Choi Y.-J."/>
        </authorList>
    </citation>
    <scope>NUCLEOTIDE SEQUENCE</scope>
    <source>
        <strain evidence="13">HT</strain>
        <tissue evidence="13">Whole worm</tissue>
    </source>
</reference>
<dbReference type="SUPFAM" id="SSF54897">
    <property type="entry name" value="Protease propeptides/inhibitors"/>
    <property type="match status" value="1"/>
</dbReference>
<evidence type="ECO:0000256" key="7">
    <source>
        <dbReference type="ARBA" id="ARBA00022801"/>
    </source>
</evidence>
<evidence type="ECO:0000256" key="5">
    <source>
        <dbReference type="ARBA" id="ARBA00022723"/>
    </source>
</evidence>
<dbReference type="GO" id="GO:0004181">
    <property type="term" value="F:metallocarboxypeptidase activity"/>
    <property type="evidence" value="ECO:0007669"/>
    <property type="project" value="InterPro"/>
</dbReference>
<keyword evidence="9" id="KW-0482">Metalloprotease</keyword>
<dbReference type="PRINTS" id="PR00765">
    <property type="entry name" value="CRBOXYPTASEA"/>
</dbReference>
<feature type="non-terminal residue" evidence="13">
    <location>
        <position position="1"/>
    </location>
</feature>
<evidence type="ECO:0000256" key="1">
    <source>
        <dbReference type="ARBA" id="ARBA00001947"/>
    </source>
</evidence>
<dbReference type="PANTHER" id="PTHR11705:SF91">
    <property type="entry name" value="FI01817P-RELATED"/>
    <property type="match status" value="1"/>
</dbReference>
<dbReference type="SUPFAM" id="SSF53187">
    <property type="entry name" value="Zn-dependent exopeptidases"/>
    <property type="match status" value="1"/>
</dbReference>
<evidence type="ECO:0000256" key="9">
    <source>
        <dbReference type="ARBA" id="ARBA00023049"/>
    </source>
</evidence>
<accession>A0A8E0RP99</accession>
<feature type="domain" description="Peptidase M14" evidence="12">
    <location>
        <begin position="105"/>
        <end position="395"/>
    </location>
</feature>
<dbReference type="GO" id="GO:0005615">
    <property type="term" value="C:extracellular space"/>
    <property type="evidence" value="ECO:0007669"/>
    <property type="project" value="TreeGrafter"/>
</dbReference>
<keyword evidence="4" id="KW-0645">Protease</keyword>
<sequence length="395" mass="45696">RISSYQLIRIHAENDEARRSIVLLEQTDGNVYDIWSAPRTPEAPIYISVAPEGLSNLNSMIEYYNLSFTVLQDDLSKEIARQTRRTYLTRMRRMRRSLWRSEHDAYRTVEEIYEAIDRHGRQHSFIKIETLGYTEEGRPLKSLFISKDKSKPVIWIDAGIHAREWIAPAAALYFVDRLLTRTGQTLLRDYQFHILPLVNPDGYAHTHRVDRLWRKNRSHSAGERCLGVDLNRNFPLKWGTGDGSSPQACTEVYRGSKPASELETQGIIQRLTELKDKLILYLSLHSFGQYILTPYGFARYQYPKNYKNMINMGHVIRKAIRERHGFVYQVGSSSDLLYEAAGGSDDFVAGELGVQYAYTIELCDEGRYGFLLPPSYIRTVGRQLWTAVQQFAEHM</sequence>
<dbReference type="AlphaFoldDB" id="A0A8E0RP99"/>
<dbReference type="Gene3D" id="3.40.630.10">
    <property type="entry name" value="Zn peptidases"/>
    <property type="match status" value="1"/>
</dbReference>
<dbReference type="InterPro" id="IPR057246">
    <property type="entry name" value="CARBOXYPEPT_ZN_1"/>
</dbReference>
<evidence type="ECO:0000256" key="10">
    <source>
        <dbReference type="ARBA" id="ARBA00023157"/>
    </source>
</evidence>
<dbReference type="OrthoDB" id="3626597at2759"/>